<organism evidence="1 2">
    <name type="scientific">Forsythia ovata</name>
    <dbReference type="NCBI Taxonomy" id="205694"/>
    <lineage>
        <taxon>Eukaryota</taxon>
        <taxon>Viridiplantae</taxon>
        <taxon>Streptophyta</taxon>
        <taxon>Embryophyta</taxon>
        <taxon>Tracheophyta</taxon>
        <taxon>Spermatophyta</taxon>
        <taxon>Magnoliopsida</taxon>
        <taxon>eudicotyledons</taxon>
        <taxon>Gunneridae</taxon>
        <taxon>Pentapetalae</taxon>
        <taxon>asterids</taxon>
        <taxon>lamiids</taxon>
        <taxon>Lamiales</taxon>
        <taxon>Oleaceae</taxon>
        <taxon>Forsythieae</taxon>
        <taxon>Forsythia</taxon>
    </lineage>
</organism>
<evidence type="ECO:0008006" key="3">
    <source>
        <dbReference type="Google" id="ProtNLM"/>
    </source>
</evidence>
<keyword evidence="2" id="KW-1185">Reference proteome</keyword>
<evidence type="ECO:0000313" key="1">
    <source>
        <dbReference type="EMBL" id="KAL2549158.1"/>
    </source>
</evidence>
<dbReference type="Gene3D" id="2.160.20.80">
    <property type="entry name" value="E3 ubiquitin-protein ligase SopA"/>
    <property type="match status" value="1"/>
</dbReference>
<dbReference type="EMBL" id="JBFOLJ010000003">
    <property type="protein sequence ID" value="KAL2549158.1"/>
    <property type="molecule type" value="Genomic_DNA"/>
</dbReference>
<accession>A0ABD1WK78</accession>
<sequence length="179" mass="19054">MVGVPTRHQVNEKWSSTLPETHAQRLICASRSAARKSGARTLDLYADPTSANLSTHDWSSGASLTGANLRARDWSSGASLTGANLCARDWSSGASLTGATDHHLSRRSSDVAELFLSVAHTESTVALRANLPHLGASSRCSLTHLSPHEGASSPLHAAHNMAMDSPLFSYRPSQNLRCV</sequence>
<comment type="caution">
    <text evidence="1">The sequence shown here is derived from an EMBL/GenBank/DDBJ whole genome shotgun (WGS) entry which is preliminary data.</text>
</comment>
<dbReference type="Proteomes" id="UP001604277">
    <property type="component" value="Unassembled WGS sequence"/>
</dbReference>
<protein>
    <recommendedName>
        <fullName evidence="3">Pentapeptide repeat-containing protein</fullName>
    </recommendedName>
</protein>
<name>A0ABD1WK78_9LAMI</name>
<evidence type="ECO:0000313" key="2">
    <source>
        <dbReference type="Proteomes" id="UP001604277"/>
    </source>
</evidence>
<gene>
    <name evidence="1" type="ORF">Fot_10688</name>
</gene>
<proteinExistence type="predicted"/>
<reference evidence="2" key="1">
    <citation type="submission" date="2024-07" db="EMBL/GenBank/DDBJ databases">
        <title>Two chromosome-level genome assemblies of Korean endemic species Abeliophyllum distichum and Forsythia ovata (Oleaceae).</title>
        <authorList>
            <person name="Jang H."/>
        </authorList>
    </citation>
    <scope>NUCLEOTIDE SEQUENCE [LARGE SCALE GENOMIC DNA]</scope>
</reference>
<dbReference type="AlphaFoldDB" id="A0ABD1WK78"/>